<dbReference type="AlphaFoldDB" id="A0AAX3FRS6"/>
<evidence type="ECO:0000259" key="5">
    <source>
        <dbReference type="PROSITE" id="PS50937"/>
    </source>
</evidence>
<keyword evidence="3" id="KW-0804">Transcription</keyword>
<sequence length="137" mass="15330">MNIGELAQLSGLAASRIRFYEAQGLLPQVQRQANGYRRYPPQILQTLKIIQCAQQAGFSLDELKQLLPGCESSDVDHEALLQNLERKVGQIEEMQQHLAQSKAQLLEIIDSIRDRPEGMDCSENAERVMASIKGGRP</sequence>
<accession>A0AAX3FRS6</accession>
<dbReference type="PROSITE" id="PS00552">
    <property type="entry name" value="HTH_MERR_1"/>
    <property type="match status" value="1"/>
</dbReference>
<protein>
    <submittedName>
        <fullName evidence="6">Transcriptional regulator</fullName>
    </submittedName>
</protein>
<dbReference type="InterPro" id="IPR009061">
    <property type="entry name" value="DNA-bd_dom_put_sf"/>
</dbReference>
<dbReference type="SMART" id="SM00422">
    <property type="entry name" value="HTH_MERR"/>
    <property type="match status" value="1"/>
</dbReference>
<evidence type="ECO:0000256" key="4">
    <source>
        <dbReference type="SAM" id="Coils"/>
    </source>
</evidence>
<dbReference type="Gene3D" id="1.10.1660.10">
    <property type="match status" value="1"/>
</dbReference>
<dbReference type="InterPro" id="IPR047057">
    <property type="entry name" value="MerR_fam"/>
</dbReference>
<organism evidence="6 7">
    <name type="scientific">Pseudomonas chlororaphis</name>
    <dbReference type="NCBI Taxonomy" id="587753"/>
    <lineage>
        <taxon>Bacteria</taxon>
        <taxon>Pseudomonadati</taxon>
        <taxon>Pseudomonadota</taxon>
        <taxon>Gammaproteobacteria</taxon>
        <taxon>Pseudomonadales</taxon>
        <taxon>Pseudomonadaceae</taxon>
        <taxon>Pseudomonas</taxon>
    </lineage>
</organism>
<dbReference type="InterPro" id="IPR000551">
    <property type="entry name" value="MerR-type_HTH_dom"/>
</dbReference>
<dbReference type="EMBL" id="LR134334">
    <property type="protein sequence ID" value="VEF72866.1"/>
    <property type="molecule type" value="Genomic_DNA"/>
</dbReference>
<dbReference type="PANTHER" id="PTHR30204">
    <property type="entry name" value="REDOX-CYCLING DRUG-SENSING TRANSCRIPTIONAL ACTIVATOR SOXR"/>
    <property type="match status" value="1"/>
</dbReference>
<proteinExistence type="predicted"/>
<gene>
    <name evidence="6" type="primary">hmrR_1</name>
    <name evidence="6" type="ORF">NCTC7357_01107</name>
</gene>
<feature type="domain" description="HTH merR-type" evidence="5">
    <location>
        <begin position="1"/>
        <end position="69"/>
    </location>
</feature>
<dbReference type="GO" id="GO:0003700">
    <property type="term" value="F:DNA-binding transcription factor activity"/>
    <property type="evidence" value="ECO:0007669"/>
    <property type="project" value="InterPro"/>
</dbReference>
<dbReference type="PANTHER" id="PTHR30204:SF94">
    <property type="entry name" value="HEAVY METAL-DEPENDENT TRANSCRIPTIONAL REGULATOR HI_0293-RELATED"/>
    <property type="match status" value="1"/>
</dbReference>
<dbReference type="RefSeq" id="WP_063431811.1">
    <property type="nucleotide sequence ID" value="NZ_CP118137.1"/>
</dbReference>
<evidence type="ECO:0000313" key="7">
    <source>
        <dbReference type="Proteomes" id="UP000277437"/>
    </source>
</evidence>
<keyword evidence="2" id="KW-0238">DNA-binding</keyword>
<reference evidence="6 7" key="1">
    <citation type="submission" date="2018-12" db="EMBL/GenBank/DDBJ databases">
        <authorList>
            <consortium name="Pathogen Informatics"/>
        </authorList>
    </citation>
    <scope>NUCLEOTIDE SEQUENCE [LARGE SCALE GENOMIC DNA]</scope>
    <source>
        <strain evidence="6 7">NCTC7357</strain>
    </source>
</reference>
<keyword evidence="1" id="KW-0805">Transcription regulation</keyword>
<evidence type="ECO:0000256" key="3">
    <source>
        <dbReference type="ARBA" id="ARBA00023163"/>
    </source>
</evidence>
<dbReference type="PROSITE" id="PS50937">
    <property type="entry name" value="HTH_MERR_2"/>
    <property type="match status" value="1"/>
</dbReference>
<dbReference type="GO" id="GO:0003677">
    <property type="term" value="F:DNA binding"/>
    <property type="evidence" value="ECO:0007669"/>
    <property type="project" value="UniProtKB-KW"/>
</dbReference>
<keyword evidence="4" id="KW-0175">Coiled coil</keyword>
<dbReference type="Proteomes" id="UP000277437">
    <property type="component" value="Chromosome"/>
</dbReference>
<dbReference type="PRINTS" id="PR00040">
    <property type="entry name" value="HTHMERR"/>
</dbReference>
<evidence type="ECO:0000256" key="2">
    <source>
        <dbReference type="ARBA" id="ARBA00023125"/>
    </source>
</evidence>
<evidence type="ECO:0000313" key="6">
    <source>
        <dbReference type="EMBL" id="VEF72866.1"/>
    </source>
</evidence>
<name>A0AAX3FRS6_9PSED</name>
<dbReference type="Pfam" id="PF13411">
    <property type="entry name" value="MerR_1"/>
    <property type="match status" value="1"/>
</dbReference>
<evidence type="ECO:0000256" key="1">
    <source>
        <dbReference type="ARBA" id="ARBA00023015"/>
    </source>
</evidence>
<dbReference type="SUPFAM" id="SSF46955">
    <property type="entry name" value="Putative DNA-binding domain"/>
    <property type="match status" value="1"/>
</dbReference>
<feature type="coiled-coil region" evidence="4">
    <location>
        <begin position="77"/>
        <end position="104"/>
    </location>
</feature>